<evidence type="ECO:0000256" key="1">
    <source>
        <dbReference type="SAM" id="MobiDB-lite"/>
    </source>
</evidence>
<accession>A0A9W9UCD2</accession>
<reference evidence="2" key="2">
    <citation type="journal article" date="2023" name="IMA Fungus">
        <title>Comparative genomic study of the Penicillium genus elucidates a diverse pangenome and 15 lateral gene transfer events.</title>
        <authorList>
            <person name="Petersen C."/>
            <person name="Sorensen T."/>
            <person name="Nielsen M.R."/>
            <person name="Sondergaard T.E."/>
            <person name="Sorensen J.L."/>
            <person name="Fitzpatrick D.A."/>
            <person name="Frisvad J.C."/>
            <person name="Nielsen K.L."/>
        </authorList>
    </citation>
    <scope>NUCLEOTIDE SEQUENCE</scope>
    <source>
        <strain evidence="2">IBT 21472</strain>
    </source>
</reference>
<protein>
    <submittedName>
        <fullName evidence="2">Uncharacterized protein</fullName>
    </submittedName>
</protein>
<feature type="region of interest" description="Disordered" evidence="1">
    <location>
        <begin position="1"/>
        <end position="27"/>
    </location>
</feature>
<dbReference type="Proteomes" id="UP001147746">
    <property type="component" value="Unassembled WGS sequence"/>
</dbReference>
<comment type="caution">
    <text evidence="2">The sequence shown here is derived from an EMBL/GenBank/DDBJ whole genome shotgun (WGS) entry which is preliminary data.</text>
</comment>
<dbReference type="OrthoDB" id="3050608at2759"/>
<proteinExistence type="predicted"/>
<dbReference type="EMBL" id="JAPZBO010000001">
    <property type="protein sequence ID" value="KAJ5331341.1"/>
    <property type="molecule type" value="Genomic_DNA"/>
</dbReference>
<feature type="compositionally biased region" description="Low complexity" evidence="1">
    <location>
        <begin position="13"/>
        <end position="22"/>
    </location>
</feature>
<dbReference type="AlphaFoldDB" id="A0A9W9UCD2"/>
<sequence length="76" mass="8137">MDFIKKASEGMKGNSSSGSSSNTAGQQDDYVDKAFGFATKKSGHNMDRSVQEKITDAGREAYEKATGKTVNPKISN</sequence>
<evidence type="ECO:0000313" key="2">
    <source>
        <dbReference type="EMBL" id="KAJ5331341.1"/>
    </source>
</evidence>
<reference evidence="2" key="1">
    <citation type="submission" date="2022-12" db="EMBL/GenBank/DDBJ databases">
        <authorList>
            <person name="Petersen C."/>
        </authorList>
    </citation>
    <scope>NUCLEOTIDE SEQUENCE</scope>
    <source>
        <strain evidence="2">IBT 21472</strain>
    </source>
</reference>
<organism evidence="2 3">
    <name type="scientific">Penicillium atrosanguineum</name>
    <dbReference type="NCBI Taxonomy" id="1132637"/>
    <lineage>
        <taxon>Eukaryota</taxon>
        <taxon>Fungi</taxon>
        <taxon>Dikarya</taxon>
        <taxon>Ascomycota</taxon>
        <taxon>Pezizomycotina</taxon>
        <taxon>Eurotiomycetes</taxon>
        <taxon>Eurotiomycetidae</taxon>
        <taxon>Eurotiales</taxon>
        <taxon>Aspergillaceae</taxon>
        <taxon>Penicillium</taxon>
    </lineage>
</organism>
<evidence type="ECO:0000313" key="3">
    <source>
        <dbReference type="Proteomes" id="UP001147746"/>
    </source>
</evidence>
<name>A0A9W9UCD2_9EURO</name>
<keyword evidence="3" id="KW-1185">Reference proteome</keyword>
<gene>
    <name evidence="2" type="ORF">N7476_001124</name>
</gene>